<dbReference type="EC" id="3.2.1.52" evidence="5"/>
<organism evidence="5 6">
    <name type="scientific">Nocardiopsis terrae</name>
    <dbReference type="NCBI Taxonomy" id="372655"/>
    <lineage>
        <taxon>Bacteria</taxon>
        <taxon>Bacillati</taxon>
        <taxon>Actinomycetota</taxon>
        <taxon>Actinomycetes</taxon>
        <taxon>Streptosporangiales</taxon>
        <taxon>Nocardiopsidaceae</taxon>
        <taxon>Nocardiopsis</taxon>
    </lineage>
</organism>
<proteinExistence type="inferred from homology"/>
<dbReference type="InterPro" id="IPR001764">
    <property type="entry name" value="Glyco_hydro_3_N"/>
</dbReference>
<comment type="caution">
    <text evidence="5">The sequence shown here is derived from an EMBL/GenBank/DDBJ whole genome shotgun (WGS) entry which is preliminary data.</text>
</comment>
<protein>
    <submittedName>
        <fullName evidence="5">Beta-N-acetylhexosaminidase</fullName>
        <ecNumber evidence="5">3.2.1.52</ecNumber>
    </submittedName>
</protein>
<dbReference type="Gene3D" id="3.20.20.300">
    <property type="entry name" value="Glycoside hydrolase, family 3, N-terminal domain"/>
    <property type="match status" value="1"/>
</dbReference>
<evidence type="ECO:0000256" key="2">
    <source>
        <dbReference type="ARBA" id="ARBA00022801"/>
    </source>
</evidence>
<dbReference type="InterPro" id="IPR036962">
    <property type="entry name" value="Glyco_hydro_3_N_sf"/>
</dbReference>
<dbReference type="EMBL" id="JADBDY010000001">
    <property type="protein sequence ID" value="MBE1459397.1"/>
    <property type="molecule type" value="Genomic_DNA"/>
</dbReference>
<dbReference type="PANTHER" id="PTHR30480:SF16">
    <property type="entry name" value="GLYCOSIDE HYDROLASE FAMILY 3 DOMAIN PROTEIN"/>
    <property type="match status" value="1"/>
</dbReference>
<dbReference type="Pfam" id="PF00933">
    <property type="entry name" value="Glyco_hydro_3"/>
    <property type="match status" value="1"/>
</dbReference>
<comment type="similarity">
    <text evidence="1">Belongs to the glycosyl hydrolase 3 family.</text>
</comment>
<evidence type="ECO:0000256" key="3">
    <source>
        <dbReference type="ARBA" id="ARBA00023295"/>
    </source>
</evidence>
<reference evidence="5 6" key="1">
    <citation type="submission" date="2020-10" db="EMBL/GenBank/DDBJ databases">
        <title>Sequencing the genomes of 1000 actinobacteria strains.</title>
        <authorList>
            <person name="Klenk H.-P."/>
        </authorList>
    </citation>
    <scope>NUCLEOTIDE SEQUENCE [LARGE SCALE GENOMIC DNA]</scope>
    <source>
        <strain evidence="5 6">DSM 45157</strain>
    </source>
</reference>
<dbReference type="PROSITE" id="PS00775">
    <property type="entry name" value="GLYCOSYL_HYDROL_F3"/>
    <property type="match status" value="1"/>
</dbReference>
<accession>A0ABR9HK41</accession>
<feature type="domain" description="Glycoside hydrolase family 3 N-terminal" evidence="4">
    <location>
        <begin position="35"/>
        <end position="325"/>
    </location>
</feature>
<dbReference type="SUPFAM" id="SSF51445">
    <property type="entry name" value="(Trans)glycosidases"/>
    <property type="match status" value="1"/>
</dbReference>
<dbReference type="PANTHER" id="PTHR30480">
    <property type="entry name" value="BETA-HEXOSAMINIDASE-RELATED"/>
    <property type="match status" value="1"/>
</dbReference>
<keyword evidence="6" id="KW-1185">Reference proteome</keyword>
<name>A0ABR9HK41_9ACTN</name>
<sequence length="492" mass="51582">MPHDPTLERLANATLLVPFESLQAPRWILDGLADGISGVCLFHNNLESPEQVTALNASLREATDTPLISLDEEGGDVTRIGQARGSDYPGNAALGAVDDTDLTRATLRSLGLQLSGLGFNLDLAPSVDVNVADDNPVIGTRSFGSDAELVARHAAASVQGLQEAGVAACAKHFPGHGATSQDSHHTLPQIEADAELLRRRELLPFRAAVDAGVRSILTAHIELPGLGVEGPATLNRTMLNDLLRDEMGFTGVVVSDAMDMRGVSGEIGIPEASVLAVAAGCDLLCLGRFVYADQVARVRSALVGAVRDGRLSGERLEEAADRNARLRDWIKRSAQERALPGADGGGTERVGLAGARRATRVDGDVPALENPYVVEVDAPAGIAVGEVPWGLGPWFGDTVRVSPEADDPSEQLTAAAGRDLVVVVRDAHRYPSAQEFVSALLGARPEAVVVEMGLPIWRPDCGAYVSTYGAAHVNALSAAELLGSAGALRTAR</sequence>
<dbReference type="InterPro" id="IPR019800">
    <property type="entry name" value="Glyco_hydro_3_AS"/>
</dbReference>
<dbReference type="GO" id="GO:0004563">
    <property type="term" value="F:beta-N-acetylhexosaminidase activity"/>
    <property type="evidence" value="ECO:0007669"/>
    <property type="project" value="UniProtKB-EC"/>
</dbReference>
<keyword evidence="3 5" id="KW-0326">Glycosidase</keyword>
<evidence type="ECO:0000259" key="4">
    <source>
        <dbReference type="Pfam" id="PF00933"/>
    </source>
</evidence>
<keyword evidence="2 5" id="KW-0378">Hydrolase</keyword>
<evidence type="ECO:0000256" key="1">
    <source>
        <dbReference type="ARBA" id="ARBA00005336"/>
    </source>
</evidence>
<evidence type="ECO:0000313" key="6">
    <source>
        <dbReference type="Proteomes" id="UP000598217"/>
    </source>
</evidence>
<dbReference type="InterPro" id="IPR050226">
    <property type="entry name" value="NagZ_Beta-hexosaminidase"/>
</dbReference>
<dbReference type="InterPro" id="IPR017853">
    <property type="entry name" value="GH"/>
</dbReference>
<gene>
    <name evidence="5" type="ORF">H4W79_003611</name>
</gene>
<dbReference type="RefSeq" id="WP_191275841.1">
    <property type="nucleotide sequence ID" value="NZ_BMXJ01000010.1"/>
</dbReference>
<dbReference type="PRINTS" id="PR00133">
    <property type="entry name" value="GLHYDRLASE3"/>
</dbReference>
<evidence type="ECO:0000313" key="5">
    <source>
        <dbReference type="EMBL" id="MBE1459397.1"/>
    </source>
</evidence>
<dbReference type="Proteomes" id="UP000598217">
    <property type="component" value="Unassembled WGS sequence"/>
</dbReference>